<name>A0AAC9HPG3_9PSEU</name>
<evidence type="ECO:0000313" key="6">
    <source>
        <dbReference type="Proteomes" id="UP000095210"/>
    </source>
</evidence>
<dbReference type="PANTHER" id="PTHR45947">
    <property type="entry name" value="SULFOQUINOVOSYL TRANSFERASE SQD2"/>
    <property type="match status" value="1"/>
</dbReference>
<evidence type="ECO:0000256" key="2">
    <source>
        <dbReference type="ARBA" id="ARBA00022679"/>
    </source>
</evidence>
<gene>
    <name evidence="5" type="ORF">TL08_11055</name>
</gene>
<dbReference type="Proteomes" id="UP000095210">
    <property type="component" value="Chromosome"/>
</dbReference>
<keyword evidence="6" id="KW-1185">Reference proteome</keyword>
<dbReference type="InterPro" id="IPR050194">
    <property type="entry name" value="Glycosyltransferase_grp1"/>
</dbReference>
<dbReference type="RefSeq" id="WP_069848629.1">
    <property type="nucleotide sequence ID" value="NZ_CP014859.1"/>
</dbReference>
<evidence type="ECO:0000259" key="4">
    <source>
        <dbReference type="Pfam" id="PF13579"/>
    </source>
</evidence>
<dbReference type="GO" id="GO:0016758">
    <property type="term" value="F:hexosyltransferase activity"/>
    <property type="evidence" value="ECO:0007669"/>
    <property type="project" value="TreeGrafter"/>
</dbReference>
<reference evidence="6" key="1">
    <citation type="submission" date="2016-03" db="EMBL/GenBank/DDBJ databases">
        <title>Complete genome sequence of the type strain Actinoalloteichus hymeniacidonis DSM 45092.</title>
        <authorList>
            <person name="Schaffert L."/>
            <person name="Albersmeier A."/>
            <person name="Winkler A."/>
            <person name="Kalinowski J."/>
            <person name="Zotchev S."/>
            <person name="Ruckert C."/>
        </authorList>
    </citation>
    <scope>NUCLEOTIDE SEQUENCE [LARGE SCALE GENOMIC DNA]</scope>
    <source>
        <strain evidence="6">HPA177(T) (DSM 45092(T))</strain>
    </source>
</reference>
<organism evidence="5 6">
    <name type="scientific">Actinoalloteichus hymeniacidonis</name>
    <dbReference type="NCBI Taxonomy" id="340345"/>
    <lineage>
        <taxon>Bacteria</taxon>
        <taxon>Bacillati</taxon>
        <taxon>Actinomycetota</taxon>
        <taxon>Actinomycetes</taxon>
        <taxon>Pseudonocardiales</taxon>
        <taxon>Pseudonocardiaceae</taxon>
        <taxon>Actinoalloteichus</taxon>
    </lineage>
</organism>
<accession>A0AAC9HPG3</accession>
<keyword evidence="2" id="KW-0808">Transferase</keyword>
<dbReference type="AlphaFoldDB" id="A0AAC9HPG3"/>
<keyword evidence="1" id="KW-0328">Glycosyltransferase</keyword>
<dbReference type="Pfam" id="PF13579">
    <property type="entry name" value="Glyco_trans_4_4"/>
    <property type="match status" value="1"/>
</dbReference>
<dbReference type="Pfam" id="PF00534">
    <property type="entry name" value="Glycos_transf_1"/>
    <property type="match status" value="1"/>
</dbReference>
<dbReference type="Gene3D" id="3.40.50.2000">
    <property type="entry name" value="Glycogen Phosphorylase B"/>
    <property type="match status" value="2"/>
</dbReference>
<dbReference type="SUPFAM" id="SSF53756">
    <property type="entry name" value="UDP-Glycosyltransferase/glycogen phosphorylase"/>
    <property type="match status" value="1"/>
</dbReference>
<dbReference type="InterPro" id="IPR028098">
    <property type="entry name" value="Glyco_trans_4-like_N"/>
</dbReference>
<evidence type="ECO:0000259" key="3">
    <source>
        <dbReference type="Pfam" id="PF00534"/>
    </source>
</evidence>
<dbReference type="PANTHER" id="PTHR45947:SF3">
    <property type="entry name" value="SULFOQUINOVOSYL TRANSFERASE SQD2"/>
    <property type="match status" value="1"/>
</dbReference>
<dbReference type="InterPro" id="IPR001296">
    <property type="entry name" value="Glyco_trans_1"/>
</dbReference>
<protein>
    <submittedName>
        <fullName evidence="5">Glycosyltransferase</fullName>
    </submittedName>
</protein>
<feature type="domain" description="Glycosyl transferase family 1" evidence="3">
    <location>
        <begin position="214"/>
        <end position="371"/>
    </location>
</feature>
<dbReference type="KEGG" id="ahm:TL08_11055"/>
<proteinExistence type="predicted"/>
<sequence>MRIAMISAQAGPLSGPEDEDCGGAQVHVAELSAALVAAGHEVSVYIRRDRPTEPAPTERAGARIVSLQAGPACVLPAERLLAQLGLFARGLVDNWATDPPDVVHAHCWMSGLAALLAVRGQPSDRPPIPVVQTFRDLQSVRSRFGETLPDTGIDPSERLRLERMIACSADRVAATSAAEVTELVRMGVARTNIIVAPSGVDVDRFTPTGPVASRSGRFRLLCVGSSLPHTGIDTVIAALRLLPEAELVVAGGNACDETERDADRDRLRAHAQRSGVADRVHWAGPTPRSRLPSVLRSADVVVCAPWYESFGTVALEAMACGVPVVVSSVGGLADTVVDGVTGLHVPPREANTLASTLRALIRDASRRQSLGVAGCDRAKARYAWNRIAADTARVYATVHAPQRCVDPELADRDVVVG</sequence>
<evidence type="ECO:0000256" key="1">
    <source>
        <dbReference type="ARBA" id="ARBA00022676"/>
    </source>
</evidence>
<dbReference type="GO" id="GO:1901137">
    <property type="term" value="P:carbohydrate derivative biosynthetic process"/>
    <property type="evidence" value="ECO:0007669"/>
    <property type="project" value="UniProtKB-ARBA"/>
</dbReference>
<feature type="domain" description="Glycosyltransferase subfamily 4-like N-terminal" evidence="4">
    <location>
        <begin position="22"/>
        <end position="199"/>
    </location>
</feature>
<evidence type="ECO:0000313" key="5">
    <source>
        <dbReference type="EMBL" id="AOS63025.1"/>
    </source>
</evidence>
<dbReference type="EMBL" id="CP014859">
    <property type="protein sequence ID" value="AOS63025.1"/>
    <property type="molecule type" value="Genomic_DNA"/>
</dbReference>